<sequence length="173" mass="21048">MQTPQKHLHGPHTNKILLFQEEKIKIKLENFGIFKLISQLKVYIQVVRYVICIILKILMKLLLLMGFKLMKFHNGMLINIRKLLLCMDILKGYYIWQCLQIKKILLQDRQKTLRFCKVIIYIYIKYNYLQIFPSLPKIDINNQQIKLNPFYESLRQKINVFFIQNNKYFIYNK</sequence>
<dbReference type="Proteomes" id="UP000008983">
    <property type="component" value="Unassembled WGS sequence"/>
</dbReference>
<name>G0QPX2_ICHMU</name>
<keyword evidence="1" id="KW-1133">Transmembrane helix</keyword>
<reference evidence="2 3" key="1">
    <citation type="submission" date="2011-07" db="EMBL/GenBank/DDBJ databases">
        <authorList>
            <person name="Coyne R."/>
            <person name="Brami D."/>
            <person name="Johnson J."/>
            <person name="Hostetler J."/>
            <person name="Hannick L."/>
            <person name="Clark T."/>
            <person name="Cassidy-Hanley D."/>
            <person name="Inman J."/>
        </authorList>
    </citation>
    <scope>NUCLEOTIDE SEQUENCE [LARGE SCALE GENOMIC DNA]</scope>
    <source>
        <strain evidence="2 3">G5</strain>
    </source>
</reference>
<evidence type="ECO:0000256" key="1">
    <source>
        <dbReference type="SAM" id="Phobius"/>
    </source>
</evidence>
<accession>G0QPX2</accession>
<dbReference type="EMBL" id="GL983584">
    <property type="protein sequence ID" value="EGR32734.1"/>
    <property type="molecule type" value="Genomic_DNA"/>
</dbReference>
<proteinExistence type="predicted"/>
<protein>
    <recommendedName>
        <fullName evidence="4">Transmembrane protein</fullName>
    </recommendedName>
</protein>
<dbReference type="InParanoid" id="G0QPX2"/>
<dbReference type="GeneID" id="14908899"/>
<dbReference type="AlphaFoldDB" id="G0QPX2"/>
<gene>
    <name evidence="2" type="ORF">IMG5_072120</name>
</gene>
<keyword evidence="1" id="KW-0812">Transmembrane</keyword>
<evidence type="ECO:0000313" key="3">
    <source>
        <dbReference type="Proteomes" id="UP000008983"/>
    </source>
</evidence>
<keyword evidence="1" id="KW-0472">Membrane</keyword>
<evidence type="ECO:0008006" key="4">
    <source>
        <dbReference type="Google" id="ProtNLM"/>
    </source>
</evidence>
<organism evidence="2 3">
    <name type="scientific">Ichthyophthirius multifiliis</name>
    <name type="common">White spot disease agent</name>
    <name type="synonym">Ich</name>
    <dbReference type="NCBI Taxonomy" id="5932"/>
    <lineage>
        <taxon>Eukaryota</taxon>
        <taxon>Sar</taxon>
        <taxon>Alveolata</taxon>
        <taxon>Ciliophora</taxon>
        <taxon>Intramacronucleata</taxon>
        <taxon>Oligohymenophorea</taxon>
        <taxon>Hymenostomatida</taxon>
        <taxon>Ophryoglenina</taxon>
        <taxon>Ichthyophthirius</taxon>
    </lineage>
</organism>
<dbReference type="RefSeq" id="XP_004036720.1">
    <property type="nucleotide sequence ID" value="XM_004036672.1"/>
</dbReference>
<evidence type="ECO:0000313" key="2">
    <source>
        <dbReference type="EMBL" id="EGR32734.1"/>
    </source>
</evidence>
<feature type="transmembrane region" description="Helical" evidence="1">
    <location>
        <begin position="46"/>
        <end position="67"/>
    </location>
</feature>
<keyword evidence="3" id="KW-1185">Reference proteome</keyword>